<dbReference type="PANTHER" id="PTHR30012">
    <property type="entry name" value="GENERAL SECRETION PATHWAY PROTEIN"/>
    <property type="match status" value="1"/>
</dbReference>
<keyword evidence="3" id="KW-1003">Cell membrane</keyword>
<keyword evidence="5 7" id="KW-1133">Transmembrane helix</keyword>
<dbReference type="GO" id="GO:0005886">
    <property type="term" value="C:plasma membrane"/>
    <property type="evidence" value="ECO:0007669"/>
    <property type="project" value="UniProtKB-SubCell"/>
</dbReference>
<feature type="domain" description="Type II secretion system protein GspF" evidence="8">
    <location>
        <begin position="14"/>
        <end position="133"/>
    </location>
</feature>
<evidence type="ECO:0000256" key="4">
    <source>
        <dbReference type="ARBA" id="ARBA00022692"/>
    </source>
</evidence>
<evidence type="ECO:0000313" key="10">
    <source>
        <dbReference type="Proteomes" id="UP000262583"/>
    </source>
</evidence>
<evidence type="ECO:0000313" key="9">
    <source>
        <dbReference type="EMBL" id="AXA35875.1"/>
    </source>
</evidence>
<comment type="subcellular location">
    <subcellularLocation>
        <location evidence="1">Cell membrane</location>
        <topology evidence="1">Multi-pass membrane protein</topology>
    </subcellularLocation>
</comment>
<protein>
    <submittedName>
        <fullName evidence="9">Type IV fimbrial assembly protein PilC</fullName>
    </submittedName>
</protein>
<dbReference type="Pfam" id="PF00482">
    <property type="entry name" value="T2SSF"/>
    <property type="match status" value="2"/>
</dbReference>
<feature type="transmembrane region" description="Helical" evidence="7">
    <location>
        <begin position="161"/>
        <end position="186"/>
    </location>
</feature>
<evidence type="ECO:0000256" key="5">
    <source>
        <dbReference type="ARBA" id="ARBA00022989"/>
    </source>
</evidence>
<evidence type="ECO:0000256" key="2">
    <source>
        <dbReference type="ARBA" id="ARBA00005745"/>
    </source>
</evidence>
<sequence length="344" mass="38072">MSYRWKEIELLVSELAGAGAVGVDLTDALRCAKERLGQSPLGKRLDVVSNGLQAGQSLSEALARVADRLPPVLLAITRAGEVSGRLPQALSKYLEYLQMRRRLQNALLAALVYPAVVLTLLAAISVVFYAFVYGPLQEVALAFIPTGQREAYLHGFLPVRLALLCLTVVIVLVWLTSVGLTVVSVFRPGSATADRLLLRLPVYGRTLRHARLYHLSAMLDVMLSEGVPLREALATILETPDLPLVGETVKELREAIEHGTPLSRGLAKVSWFPRSEVWLLERAEERENVEQYFRRLAARSLEDFGNLEVAYRLLEPALICVLGLLVGSYVASIFAHFQTLHKWL</sequence>
<dbReference type="InterPro" id="IPR018076">
    <property type="entry name" value="T2SS_GspF_dom"/>
</dbReference>
<evidence type="ECO:0000256" key="7">
    <source>
        <dbReference type="SAM" id="Phobius"/>
    </source>
</evidence>
<evidence type="ECO:0000259" key="8">
    <source>
        <dbReference type="Pfam" id="PF00482"/>
    </source>
</evidence>
<evidence type="ECO:0000256" key="3">
    <source>
        <dbReference type="ARBA" id="ARBA00022475"/>
    </source>
</evidence>
<keyword evidence="6 7" id="KW-0472">Membrane</keyword>
<dbReference type="Proteomes" id="UP000262583">
    <property type="component" value="Chromosome"/>
</dbReference>
<comment type="similarity">
    <text evidence="2">Belongs to the GSP F family.</text>
</comment>
<accession>A0A2Z4Y617</accession>
<dbReference type="AlphaFoldDB" id="A0A2Z4Y617"/>
<feature type="domain" description="Type II secretion system protein GspF" evidence="8">
    <location>
        <begin position="221"/>
        <end position="333"/>
    </location>
</feature>
<proteinExistence type="inferred from homology"/>
<evidence type="ECO:0000256" key="6">
    <source>
        <dbReference type="ARBA" id="ARBA00023136"/>
    </source>
</evidence>
<keyword evidence="4 7" id="KW-0812">Transmembrane</keyword>
<feature type="transmembrane region" description="Helical" evidence="7">
    <location>
        <begin position="106"/>
        <end position="131"/>
    </location>
</feature>
<dbReference type="PANTHER" id="PTHR30012:SF0">
    <property type="entry name" value="TYPE II SECRETION SYSTEM PROTEIN F-RELATED"/>
    <property type="match status" value="1"/>
</dbReference>
<dbReference type="InterPro" id="IPR003004">
    <property type="entry name" value="GspF/PilC"/>
</dbReference>
<dbReference type="InterPro" id="IPR042094">
    <property type="entry name" value="T2SS_GspF_sf"/>
</dbReference>
<organism evidence="9 10">
    <name type="scientific">Sumerlaea chitinivorans</name>
    <dbReference type="NCBI Taxonomy" id="2250252"/>
    <lineage>
        <taxon>Bacteria</taxon>
        <taxon>Candidatus Sumerlaeota</taxon>
        <taxon>Candidatus Sumerlaeia</taxon>
        <taxon>Candidatus Sumerlaeales</taxon>
        <taxon>Candidatus Sumerlaeaceae</taxon>
        <taxon>Candidatus Sumerlaea</taxon>
    </lineage>
</organism>
<gene>
    <name evidence="9" type="ORF">BRCON_1098</name>
</gene>
<dbReference type="Gene3D" id="1.20.81.30">
    <property type="entry name" value="Type II secretion system (T2SS), domain F"/>
    <property type="match status" value="2"/>
</dbReference>
<reference evidence="9 10" key="1">
    <citation type="submission" date="2018-05" db="EMBL/GenBank/DDBJ databases">
        <title>A metagenomic window into the 2 km-deep terrestrial subsurface aquifer revealed taxonomically and functionally diverse microbial community comprising novel uncultured bacterial lineages.</title>
        <authorList>
            <person name="Kadnikov V.V."/>
            <person name="Mardanov A.V."/>
            <person name="Beletsky A.V."/>
            <person name="Banks D."/>
            <person name="Pimenov N.V."/>
            <person name="Frank Y.A."/>
            <person name="Karnachuk O.V."/>
            <person name="Ravin N.V."/>
        </authorList>
    </citation>
    <scope>NUCLEOTIDE SEQUENCE [LARGE SCALE GENOMIC DNA]</scope>
    <source>
        <strain evidence="9">BY</strain>
    </source>
</reference>
<dbReference type="EMBL" id="CP030759">
    <property type="protein sequence ID" value="AXA35875.1"/>
    <property type="molecule type" value="Genomic_DNA"/>
</dbReference>
<feature type="transmembrane region" description="Helical" evidence="7">
    <location>
        <begin position="317"/>
        <end position="337"/>
    </location>
</feature>
<name>A0A2Z4Y617_SUMC1</name>
<dbReference type="KEGG" id="schv:BRCON_1098"/>
<evidence type="ECO:0000256" key="1">
    <source>
        <dbReference type="ARBA" id="ARBA00004651"/>
    </source>
</evidence>